<dbReference type="InterPro" id="IPR029193">
    <property type="entry name" value="TEX12"/>
</dbReference>
<protein>
    <submittedName>
        <fullName evidence="2">Testis expressed 12</fullName>
    </submittedName>
</protein>
<accession>A0A8D0L718</accession>
<dbReference type="GO" id="GO:0000711">
    <property type="term" value="P:meiotic DNA repair synthesis"/>
    <property type="evidence" value="ECO:0007669"/>
    <property type="project" value="Ensembl"/>
</dbReference>
<name>A0A8D0L718_SPHPU</name>
<dbReference type="AlphaFoldDB" id="A0A8D0L718"/>
<organism evidence="2 3">
    <name type="scientific">Sphenodon punctatus</name>
    <name type="common">Tuatara</name>
    <name type="synonym">Hatteria punctata</name>
    <dbReference type="NCBI Taxonomy" id="8508"/>
    <lineage>
        <taxon>Eukaryota</taxon>
        <taxon>Metazoa</taxon>
        <taxon>Chordata</taxon>
        <taxon>Craniata</taxon>
        <taxon>Vertebrata</taxon>
        <taxon>Euteleostomi</taxon>
        <taxon>Lepidosauria</taxon>
        <taxon>Sphenodontia</taxon>
        <taxon>Sphenodontidae</taxon>
        <taxon>Sphenodon</taxon>
    </lineage>
</organism>
<dbReference type="GO" id="GO:0007130">
    <property type="term" value="P:synaptonemal complex assembly"/>
    <property type="evidence" value="ECO:0007669"/>
    <property type="project" value="Ensembl"/>
</dbReference>
<feature type="region of interest" description="Disordered" evidence="1">
    <location>
        <begin position="1"/>
        <end position="33"/>
    </location>
</feature>
<reference evidence="2" key="1">
    <citation type="submission" date="2025-08" db="UniProtKB">
        <authorList>
            <consortium name="Ensembl"/>
        </authorList>
    </citation>
    <scope>IDENTIFICATION</scope>
</reference>
<dbReference type="Proteomes" id="UP000694392">
    <property type="component" value="Unplaced"/>
</dbReference>
<dbReference type="OMA" id="RFTMIAN"/>
<proteinExistence type="predicted"/>
<dbReference type="Ensembl" id="ENSSPUT00000014358.1">
    <property type="protein sequence ID" value="ENSSPUP00000013466.1"/>
    <property type="gene ID" value="ENSSPUG00000010347.1"/>
</dbReference>
<keyword evidence="3" id="KW-1185">Reference proteome</keyword>
<dbReference type="GO" id="GO:0000801">
    <property type="term" value="C:central element"/>
    <property type="evidence" value="ECO:0007669"/>
    <property type="project" value="Ensembl"/>
</dbReference>
<evidence type="ECO:0000313" key="3">
    <source>
        <dbReference type="Proteomes" id="UP000694392"/>
    </source>
</evidence>
<evidence type="ECO:0000256" key="1">
    <source>
        <dbReference type="SAM" id="MobiDB-lite"/>
    </source>
</evidence>
<dbReference type="PANTHER" id="PTHR37349">
    <property type="entry name" value="TESTIS-EXPRESSED PROTEIN 12"/>
    <property type="match status" value="1"/>
</dbReference>
<dbReference type="GeneTree" id="ENSGT00390000006602"/>
<evidence type="ECO:0000313" key="2">
    <source>
        <dbReference type="Ensembl" id="ENSSPUP00000013466.1"/>
    </source>
</evidence>
<gene>
    <name evidence="2" type="primary">TEX12</name>
</gene>
<sequence>MAPRGGAFRSSGARSTPEEPSPTRPVGPQLSPLKKTDLVFSSSSQSVCKMEALQKVLNETSKEINTMLSKYAQILSERAAMDVSYVEELDGFLKEASSIENHLKPKRKSLRHGFAVIANTLQIESGLSEK</sequence>
<dbReference type="Pfam" id="PF15219">
    <property type="entry name" value="TEX12"/>
    <property type="match status" value="1"/>
</dbReference>
<dbReference type="PANTHER" id="PTHR37349:SF1">
    <property type="entry name" value="TESTIS-EXPRESSED PROTEIN 12"/>
    <property type="match status" value="1"/>
</dbReference>
<reference evidence="2" key="2">
    <citation type="submission" date="2025-09" db="UniProtKB">
        <authorList>
            <consortium name="Ensembl"/>
        </authorList>
    </citation>
    <scope>IDENTIFICATION</scope>
</reference>